<dbReference type="AlphaFoldDB" id="A0A9N8KPG3"/>
<organism evidence="2 3">
    <name type="scientific">Aureobasidium uvarum</name>
    <dbReference type="NCBI Taxonomy" id="2773716"/>
    <lineage>
        <taxon>Eukaryota</taxon>
        <taxon>Fungi</taxon>
        <taxon>Dikarya</taxon>
        <taxon>Ascomycota</taxon>
        <taxon>Pezizomycotina</taxon>
        <taxon>Dothideomycetes</taxon>
        <taxon>Dothideomycetidae</taxon>
        <taxon>Dothideales</taxon>
        <taxon>Saccotheciaceae</taxon>
        <taxon>Aureobasidium</taxon>
    </lineage>
</organism>
<comment type="caution">
    <text evidence="2">The sequence shown here is derived from an EMBL/GenBank/DDBJ whole genome shotgun (WGS) entry which is preliminary data.</text>
</comment>
<feature type="compositionally biased region" description="Basic and acidic residues" evidence="1">
    <location>
        <begin position="218"/>
        <end position="229"/>
    </location>
</feature>
<dbReference type="EMBL" id="CAINUL010000014">
    <property type="protein sequence ID" value="CAD0111627.1"/>
    <property type="molecule type" value="Genomic_DNA"/>
</dbReference>
<dbReference type="OrthoDB" id="5244622at2759"/>
<evidence type="ECO:0000313" key="3">
    <source>
        <dbReference type="Proteomes" id="UP000745764"/>
    </source>
</evidence>
<feature type="region of interest" description="Disordered" evidence="1">
    <location>
        <begin position="50"/>
        <end position="71"/>
    </location>
</feature>
<protein>
    <submittedName>
        <fullName evidence="2">Uncharacterized protein</fullName>
    </submittedName>
</protein>
<feature type="compositionally biased region" description="Basic and acidic residues" evidence="1">
    <location>
        <begin position="534"/>
        <end position="546"/>
    </location>
</feature>
<proteinExistence type="predicted"/>
<keyword evidence="3" id="KW-1185">Reference proteome</keyword>
<feature type="compositionally biased region" description="Polar residues" evidence="1">
    <location>
        <begin position="50"/>
        <end position="59"/>
    </location>
</feature>
<sequence>MAYTSRDPHMAEQIEMVKRLATLETELRIERQQHALAQQCVTYMARQLASQNQQSTTTALRKESQPRGRRLERCAANPRNQAEIEQKPEVRADGGRELMAKPLAEEEDLLACDDVELPVDSVHSPILVPLKTRPIPAGPRSKQTFKTKCLAFLKRDEEKHELVDTDKDAEGTLFTFENSGDGCSKDPPSSDNDDAKLNPAPDGQDAKKHEQPLTLKSLSDRYKDRKPTEDGLDASVWAERPFTISGPLVERQRGVQSEAEQRADTAEEQEDLMQFPGTDTVEELILSEEQEEEAKQKHAAELRKNQALVMYDPSLSEDAFRTVLVTEIPKERSAADVMRMVSGGMIVKVQSMDTTPITGSRTMMITFLDGRDARDFLRSVKGKTKPRFSLLQTPTYPTLRNLVYDMEYNGITRCLAIHGLHEDITLEGLCGATCRPKHKQDSVLDASRDEQGVCHLEFTSVTAATEGRWELNKKLFRRFTRISHEVDPCDRRISGIDEDGEEEELGSRENEQSNIVELGDGTETESETQAGAETESRSSAGEKDADGWPIGGLDYD</sequence>
<name>A0A9N8KPG3_9PEZI</name>
<dbReference type="Proteomes" id="UP000745764">
    <property type="component" value="Unassembled WGS sequence"/>
</dbReference>
<evidence type="ECO:0000256" key="1">
    <source>
        <dbReference type="SAM" id="MobiDB-lite"/>
    </source>
</evidence>
<feature type="region of interest" description="Disordered" evidence="1">
    <location>
        <begin position="491"/>
        <end position="556"/>
    </location>
</feature>
<feature type="compositionally biased region" description="Basic and acidic residues" evidence="1">
    <location>
        <begin position="60"/>
        <end position="71"/>
    </location>
</feature>
<gene>
    <name evidence="2" type="ORF">AWRI4620_LOCUS5882</name>
</gene>
<evidence type="ECO:0000313" key="2">
    <source>
        <dbReference type="EMBL" id="CAD0111627.1"/>
    </source>
</evidence>
<feature type="region of interest" description="Disordered" evidence="1">
    <location>
        <begin position="176"/>
        <end position="230"/>
    </location>
</feature>
<accession>A0A9N8KPG3</accession>
<reference evidence="2" key="1">
    <citation type="submission" date="2020-06" db="EMBL/GenBank/DDBJ databases">
        <authorList>
            <person name="Onetto C."/>
        </authorList>
    </citation>
    <scope>NUCLEOTIDE SEQUENCE</scope>
</reference>